<evidence type="ECO:0000313" key="3">
    <source>
        <dbReference type="Proteomes" id="UP000748025"/>
    </source>
</evidence>
<feature type="non-terminal residue" evidence="2">
    <location>
        <position position="1"/>
    </location>
</feature>
<feature type="compositionally biased region" description="Polar residues" evidence="1">
    <location>
        <begin position="1"/>
        <end position="40"/>
    </location>
</feature>
<feature type="region of interest" description="Disordered" evidence="1">
    <location>
        <begin position="1"/>
        <end position="46"/>
    </location>
</feature>
<accession>A0A9P7SUQ1</accession>
<proteinExistence type="predicted"/>
<gene>
    <name evidence="2" type="ORF">E4U43_006908</name>
</gene>
<dbReference type="EMBL" id="SRPW01004966">
    <property type="protein sequence ID" value="KAG5979357.1"/>
    <property type="molecule type" value="Genomic_DNA"/>
</dbReference>
<comment type="caution">
    <text evidence="2">The sequence shown here is derived from an EMBL/GenBank/DDBJ whole genome shotgun (WGS) entry which is preliminary data.</text>
</comment>
<sequence length="83" mass="9235">MAQHLGTSQSSQNLRASASFQSFGNGNRARSSGTWTSTSGELGLLNNADEVEDRDVFVQEYNRLAKKHGVRQLVTEDFEAHHR</sequence>
<reference evidence="2" key="1">
    <citation type="journal article" date="2020" name="bioRxiv">
        <title>Whole genome comparisons of ergot fungi reveals the divergence and evolution of species within the genus Claviceps are the result of varying mechanisms driving genome evolution and host range expansion.</title>
        <authorList>
            <person name="Wyka S.A."/>
            <person name="Mondo S.J."/>
            <person name="Liu M."/>
            <person name="Dettman J."/>
            <person name="Nalam V."/>
            <person name="Broders K.D."/>
        </authorList>
    </citation>
    <scope>NUCLEOTIDE SEQUENCE</scope>
    <source>
        <strain evidence="2">CCC 602</strain>
    </source>
</reference>
<evidence type="ECO:0000313" key="2">
    <source>
        <dbReference type="EMBL" id="KAG5979357.1"/>
    </source>
</evidence>
<dbReference type="Proteomes" id="UP000748025">
    <property type="component" value="Unassembled WGS sequence"/>
</dbReference>
<keyword evidence="3" id="KW-1185">Reference proteome</keyword>
<name>A0A9P7SUQ1_9HYPO</name>
<dbReference type="OrthoDB" id="4863673at2759"/>
<dbReference type="AlphaFoldDB" id="A0A9P7SUQ1"/>
<evidence type="ECO:0000256" key="1">
    <source>
        <dbReference type="SAM" id="MobiDB-lite"/>
    </source>
</evidence>
<organism evidence="2 3">
    <name type="scientific">Claviceps pusilla</name>
    <dbReference type="NCBI Taxonomy" id="123648"/>
    <lineage>
        <taxon>Eukaryota</taxon>
        <taxon>Fungi</taxon>
        <taxon>Dikarya</taxon>
        <taxon>Ascomycota</taxon>
        <taxon>Pezizomycotina</taxon>
        <taxon>Sordariomycetes</taxon>
        <taxon>Hypocreomycetidae</taxon>
        <taxon>Hypocreales</taxon>
        <taxon>Clavicipitaceae</taxon>
        <taxon>Claviceps</taxon>
    </lineage>
</organism>
<protein>
    <submittedName>
        <fullName evidence="2">Uncharacterized protein</fullName>
    </submittedName>
</protein>